<dbReference type="OrthoDB" id="1123218at2"/>
<dbReference type="SUPFAM" id="SSF110997">
    <property type="entry name" value="Sporulation related repeat"/>
    <property type="match status" value="1"/>
</dbReference>
<dbReference type="EMBL" id="CP039393">
    <property type="protein sequence ID" value="QCD34624.1"/>
    <property type="molecule type" value="Genomic_DNA"/>
</dbReference>
<dbReference type="Gene3D" id="3.30.70.1070">
    <property type="entry name" value="Sporulation related repeat"/>
    <property type="match status" value="1"/>
</dbReference>
<accession>A0A4P7VE25</accession>
<protein>
    <submittedName>
        <fullName evidence="3">SPOR domain-containing protein</fullName>
    </submittedName>
</protein>
<evidence type="ECO:0000256" key="1">
    <source>
        <dbReference type="SAM" id="SignalP"/>
    </source>
</evidence>
<gene>
    <name evidence="3" type="ORF">E7746_01400</name>
</gene>
<dbReference type="Pfam" id="PF05036">
    <property type="entry name" value="SPOR"/>
    <property type="match status" value="1"/>
</dbReference>
<feature type="domain" description="SPOR" evidence="2">
    <location>
        <begin position="88"/>
        <end position="166"/>
    </location>
</feature>
<dbReference type="KEGG" id="mgod:E7746_01400"/>
<evidence type="ECO:0000313" key="4">
    <source>
        <dbReference type="Proteomes" id="UP000297031"/>
    </source>
</evidence>
<name>A0A4P7VE25_9BACT</name>
<dbReference type="Proteomes" id="UP000297031">
    <property type="component" value="Chromosome"/>
</dbReference>
<proteinExistence type="predicted"/>
<evidence type="ECO:0000259" key="2">
    <source>
        <dbReference type="PROSITE" id="PS51724"/>
    </source>
</evidence>
<dbReference type="PROSITE" id="PS51724">
    <property type="entry name" value="SPOR"/>
    <property type="match status" value="1"/>
</dbReference>
<evidence type="ECO:0000313" key="3">
    <source>
        <dbReference type="EMBL" id="QCD34624.1"/>
    </source>
</evidence>
<keyword evidence="4" id="KW-1185">Reference proteome</keyword>
<organism evidence="3 4">
    <name type="scientific">Muribaculum gordoncarteri</name>
    <dbReference type="NCBI Taxonomy" id="2530390"/>
    <lineage>
        <taxon>Bacteria</taxon>
        <taxon>Pseudomonadati</taxon>
        <taxon>Bacteroidota</taxon>
        <taxon>Bacteroidia</taxon>
        <taxon>Bacteroidales</taxon>
        <taxon>Muribaculaceae</taxon>
        <taxon>Muribaculum</taxon>
    </lineage>
</organism>
<sequence length="175" mass="19356">MTIMTRVTSLIIAAIAAIAMLSGCKTSEANYRAAYQAAKEKSDENSGIDDTIYDRIRKEAISSRLIVGTDSIPLSTVNVRLTEGCGTPEQFKPYSIVVNQFKQVFNAKSLMNRLRDNGHDAIVVETAEPLYYVIAGSYETAEEAAAAYHKIKSDKNIVLKEPFPWILRPVRLPGK</sequence>
<feature type="signal peptide" evidence="1">
    <location>
        <begin position="1"/>
        <end position="19"/>
    </location>
</feature>
<reference evidence="3 4" key="1">
    <citation type="submission" date="2019-02" db="EMBL/GenBank/DDBJ databases">
        <title>Isolation and identification of novel species under the genus Muribaculum.</title>
        <authorList>
            <person name="Miyake S."/>
            <person name="Ding Y."/>
            <person name="Low A."/>
            <person name="Soh M."/>
            <person name="Seedorf H."/>
        </authorList>
    </citation>
    <scope>NUCLEOTIDE SEQUENCE [LARGE SCALE GENOMIC DNA]</scope>
    <source>
        <strain evidence="3 4">TLL-A4</strain>
    </source>
</reference>
<dbReference type="PROSITE" id="PS51257">
    <property type="entry name" value="PROKAR_LIPOPROTEIN"/>
    <property type="match status" value="1"/>
</dbReference>
<feature type="chain" id="PRO_5020581567" evidence="1">
    <location>
        <begin position="20"/>
        <end position="175"/>
    </location>
</feature>
<keyword evidence="1" id="KW-0732">Signal</keyword>
<dbReference type="GO" id="GO:0042834">
    <property type="term" value="F:peptidoglycan binding"/>
    <property type="evidence" value="ECO:0007669"/>
    <property type="project" value="InterPro"/>
</dbReference>
<dbReference type="InterPro" id="IPR036680">
    <property type="entry name" value="SPOR-like_sf"/>
</dbReference>
<dbReference type="InterPro" id="IPR007730">
    <property type="entry name" value="SPOR-like_dom"/>
</dbReference>
<dbReference type="AlphaFoldDB" id="A0A4P7VE25"/>